<evidence type="ECO:0000256" key="8">
    <source>
        <dbReference type="SAM" id="MobiDB-lite"/>
    </source>
</evidence>
<comment type="caution">
    <text evidence="10">The sequence shown here is derived from an EMBL/GenBank/DDBJ whole genome shotgun (WGS) entry which is preliminary data.</text>
</comment>
<dbReference type="Proteomes" id="UP001212997">
    <property type="component" value="Unassembled WGS sequence"/>
</dbReference>
<keyword evidence="6" id="KW-0653">Protein transport</keyword>
<reference evidence="10" key="1">
    <citation type="submission" date="2022-07" db="EMBL/GenBank/DDBJ databases">
        <title>Genome Sequence of Physisporinus lineatus.</title>
        <authorList>
            <person name="Buettner E."/>
        </authorList>
    </citation>
    <scope>NUCLEOTIDE SEQUENCE</scope>
    <source>
        <strain evidence="10">VT162</strain>
    </source>
</reference>
<organism evidence="10 11">
    <name type="scientific">Meripilus lineatus</name>
    <dbReference type="NCBI Taxonomy" id="2056292"/>
    <lineage>
        <taxon>Eukaryota</taxon>
        <taxon>Fungi</taxon>
        <taxon>Dikarya</taxon>
        <taxon>Basidiomycota</taxon>
        <taxon>Agaricomycotina</taxon>
        <taxon>Agaricomycetes</taxon>
        <taxon>Polyporales</taxon>
        <taxon>Meripilaceae</taxon>
        <taxon>Meripilus</taxon>
    </lineage>
</organism>
<dbReference type="GO" id="GO:0005634">
    <property type="term" value="C:nucleus"/>
    <property type="evidence" value="ECO:0007669"/>
    <property type="project" value="UniProtKB-SubCell"/>
</dbReference>
<keyword evidence="7" id="KW-0539">Nucleus</keyword>
<dbReference type="Pfam" id="PF18808">
    <property type="entry name" value="Importin_rep_4"/>
    <property type="match status" value="1"/>
</dbReference>
<dbReference type="Gene3D" id="1.25.10.10">
    <property type="entry name" value="Leucine-rich Repeat Variant"/>
    <property type="match status" value="1"/>
</dbReference>
<keyword evidence="11" id="KW-1185">Reference proteome</keyword>
<keyword evidence="5" id="KW-0677">Repeat</keyword>
<evidence type="ECO:0000259" key="9">
    <source>
        <dbReference type="Pfam" id="PF25780"/>
    </source>
</evidence>
<evidence type="ECO:0000256" key="5">
    <source>
        <dbReference type="ARBA" id="ARBA00022737"/>
    </source>
</evidence>
<proteinExistence type="predicted"/>
<evidence type="ECO:0000256" key="7">
    <source>
        <dbReference type="ARBA" id="ARBA00023242"/>
    </source>
</evidence>
<feature type="compositionally biased region" description="Low complexity" evidence="8">
    <location>
        <begin position="282"/>
        <end position="291"/>
    </location>
</feature>
<evidence type="ECO:0000313" key="11">
    <source>
        <dbReference type="Proteomes" id="UP001212997"/>
    </source>
</evidence>
<evidence type="ECO:0000313" key="10">
    <source>
        <dbReference type="EMBL" id="KAJ3489811.1"/>
    </source>
</evidence>
<accession>A0AAD5VB72</accession>
<evidence type="ECO:0000256" key="1">
    <source>
        <dbReference type="ARBA" id="ARBA00004123"/>
    </source>
</evidence>
<dbReference type="InterPro" id="IPR040122">
    <property type="entry name" value="Importin_beta"/>
</dbReference>
<dbReference type="InterPro" id="IPR011989">
    <property type="entry name" value="ARM-like"/>
</dbReference>
<dbReference type="InterPro" id="IPR041653">
    <property type="entry name" value="Importin_rep_4"/>
</dbReference>
<dbReference type="InterPro" id="IPR016024">
    <property type="entry name" value="ARM-type_fold"/>
</dbReference>
<dbReference type="GO" id="GO:0005737">
    <property type="term" value="C:cytoplasm"/>
    <property type="evidence" value="ECO:0007669"/>
    <property type="project" value="UniProtKB-SubCell"/>
</dbReference>
<feature type="region of interest" description="Disordered" evidence="8">
    <location>
        <begin position="273"/>
        <end position="314"/>
    </location>
</feature>
<protein>
    <recommendedName>
        <fullName evidence="9">IPO4/5-like TPR repeats domain-containing protein</fullName>
    </recommendedName>
</protein>
<sequence>MEPVVPPQVTAELTQILSNLVLGDNEIRSSAEKAVNDRLDQTPDLYLLALAQFATSADTEVMRSFSLVLLRRLLFRSPANGRLALYDHLPAQALASLERFLLYSLLHEPSVPVRRKSVDTITDLANYSMSRGNPWHALQAQAFAMAQGENPNNREAAYRVFAGSPNLIMDLQADSVLAVLQKGLQDPQSVEVRHAALRASVAYLSASETAQQAQVLSLMYPMLNTLPYLPHSHLPTFLSTLTPLASSHPMLFATHIPALLKFLPNLILPSGDPGPTPTVARPNPSGGSSFIFPPPDEKGKGAASRGSPEDEEEEEVRKAALEFMISLSEARPSMVRRIEPWTAAIVRGCLEGMGEIPEEDTEIWLEADV</sequence>
<dbReference type="Pfam" id="PF25780">
    <property type="entry name" value="TPR_IPO5"/>
    <property type="match status" value="1"/>
</dbReference>
<feature type="domain" description="IPO4/5-like TPR repeats" evidence="9">
    <location>
        <begin position="112"/>
        <end position="262"/>
    </location>
</feature>
<gene>
    <name evidence="10" type="ORF">NLI96_g1841</name>
</gene>
<keyword evidence="3" id="KW-0813">Transport</keyword>
<dbReference type="SUPFAM" id="SSF48371">
    <property type="entry name" value="ARM repeat"/>
    <property type="match status" value="1"/>
</dbReference>
<keyword evidence="4" id="KW-0963">Cytoplasm</keyword>
<evidence type="ECO:0000256" key="2">
    <source>
        <dbReference type="ARBA" id="ARBA00004496"/>
    </source>
</evidence>
<name>A0AAD5VB72_9APHY</name>
<evidence type="ECO:0000256" key="6">
    <source>
        <dbReference type="ARBA" id="ARBA00022927"/>
    </source>
</evidence>
<evidence type="ECO:0000256" key="3">
    <source>
        <dbReference type="ARBA" id="ARBA00022448"/>
    </source>
</evidence>
<dbReference type="EMBL" id="JANAWD010000038">
    <property type="protein sequence ID" value="KAJ3489811.1"/>
    <property type="molecule type" value="Genomic_DNA"/>
</dbReference>
<dbReference type="PANTHER" id="PTHR10527">
    <property type="entry name" value="IMPORTIN BETA"/>
    <property type="match status" value="1"/>
</dbReference>
<dbReference type="InterPro" id="IPR057672">
    <property type="entry name" value="TPR_IPO4/5"/>
</dbReference>
<comment type="subcellular location">
    <subcellularLocation>
        <location evidence="2">Cytoplasm</location>
    </subcellularLocation>
    <subcellularLocation>
        <location evidence="1">Nucleus</location>
    </subcellularLocation>
</comment>
<dbReference type="AlphaFoldDB" id="A0AAD5VB72"/>
<evidence type="ECO:0000256" key="4">
    <source>
        <dbReference type="ARBA" id="ARBA00022490"/>
    </source>
</evidence>
<dbReference type="GO" id="GO:0006606">
    <property type="term" value="P:protein import into nucleus"/>
    <property type="evidence" value="ECO:0007669"/>
    <property type="project" value="InterPro"/>
</dbReference>